<proteinExistence type="predicted"/>
<protein>
    <submittedName>
        <fullName evidence="2">Uncharacterized protein</fullName>
    </submittedName>
</protein>
<evidence type="ECO:0000313" key="2">
    <source>
        <dbReference type="EMBL" id="QTD51667.1"/>
    </source>
</evidence>
<dbReference type="AlphaFoldDB" id="A0A8A4TQH0"/>
<evidence type="ECO:0000313" key="3">
    <source>
        <dbReference type="Proteomes" id="UP000663929"/>
    </source>
</evidence>
<gene>
    <name evidence="2" type="ORF">J3U87_04285</name>
</gene>
<name>A0A8A4TQH0_SULCO</name>
<dbReference type="RefSeq" id="WP_237381793.1">
    <property type="nucleotide sequence ID" value="NZ_CP071793.1"/>
</dbReference>
<dbReference type="Proteomes" id="UP000663929">
    <property type="component" value="Chromosome"/>
</dbReference>
<keyword evidence="1" id="KW-0732">Signal</keyword>
<dbReference type="KEGG" id="scor:J3U87_04285"/>
<evidence type="ECO:0000256" key="1">
    <source>
        <dbReference type="SAM" id="SignalP"/>
    </source>
</evidence>
<sequence>MALDNGRPFELAKRLGFFILCLACSLAFAAGDPQSAGLPNEDLPAQPHGAAQAGLIHFAVWPPDMAAVQAERWEGLAAILALQDGLVSGGNLVPFTAMRRKMNEYGMSLVQPVTLATKIKTSRELGADHLLTSQVDDQRLIWTLLDVQEGRVLEHGIVGMQSGWEALPYLLADEIGLATARVEPFDFYRLWASTYFADDTEVARRIMERLTLHDRAGYALLNEFVDLFGNPSEQLEDPQDLMLWRDRFFQKDFYSGALTASAALLTQRHNPNDLLVHARILMAMNQVDEACNYMRQAESFGFLRSKDDPLWQRCLDH</sequence>
<dbReference type="EMBL" id="CP071793">
    <property type="protein sequence ID" value="QTD51667.1"/>
    <property type="molecule type" value="Genomic_DNA"/>
</dbReference>
<feature type="chain" id="PRO_5035248517" evidence="1">
    <location>
        <begin position="30"/>
        <end position="317"/>
    </location>
</feature>
<organism evidence="2 3">
    <name type="scientific">Sulfidibacter corallicola</name>
    <dbReference type="NCBI Taxonomy" id="2818388"/>
    <lineage>
        <taxon>Bacteria</taxon>
        <taxon>Pseudomonadati</taxon>
        <taxon>Acidobacteriota</taxon>
        <taxon>Holophagae</taxon>
        <taxon>Acanthopleuribacterales</taxon>
        <taxon>Acanthopleuribacteraceae</taxon>
        <taxon>Sulfidibacter</taxon>
    </lineage>
</organism>
<reference evidence="2" key="1">
    <citation type="submission" date="2021-03" db="EMBL/GenBank/DDBJ databases">
        <title>Acanthopleuribacteraceae sp. M133.</title>
        <authorList>
            <person name="Wang G."/>
        </authorList>
    </citation>
    <scope>NUCLEOTIDE SEQUENCE</scope>
    <source>
        <strain evidence="2">M133</strain>
    </source>
</reference>
<accession>A0A8A4TQH0</accession>
<feature type="signal peptide" evidence="1">
    <location>
        <begin position="1"/>
        <end position="29"/>
    </location>
</feature>
<keyword evidence="3" id="KW-1185">Reference proteome</keyword>